<dbReference type="AlphaFoldDB" id="A0A1T3CUY5"/>
<dbReference type="EMBL" id="LVVK01000006">
    <property type="protein sequence ID" value="OPB44897.1"/>
    <property type="molecule type" value="Genomic_DNA"/>
</dbReference>
<name>A0A1T3CUY5_9HYPO</name>
<evidence type="ECO:0000256" key="1">
    <source>
        <dbReference type="SAM" id="MobiDB-lite"/>
    </source>
</evidence>
<dbReference type="InterPro" id="IPR023213">
    <property type="entry name" value="CAT-like_dom_sf"/>
</dbReference>
<accession>A0A1T3CUY5</accession>
<dbReference type="Proteomes" id="UP000191004">
    <property type="component" value="Unassembled WGS sequence"/>
</dbReference>
<proteinExistence type="predicted"/>
<sequence>MSVKAKSFSEKIIPLSAKDQWRPIDNIRSLVFIVVRDILDGELMRASLDKLIRNHIPILGALIKPSGVDGSLQYHLITPFPDDHEIFGWSTSNVASTLEEANLVPEHNPQRGITILQDVTVMERRWIPSDWPVRRDQDKPDTPLLLVHLTYYKDATIFSLNLLHCVSDQMGFGSLITSWIDVMKGKEPQPFIELPEDGLDGDKDISFKELHKKYAYRLRTKRERAEVLIGIVPELVARPKETRCTIFIPVGIVNGLRDKWRKELKAKHGSDAANITNGDVLVGIVAKFANMHRKKPKKQVVTGPVNLRGYHPLLPKTSPYLHNALIFAVSHTAISRSKPPTSEIAYGQRLAVLDTLKPDNMERGLAVTRELRRRNIPMHICEPWEFSYGPTNWCNAWHGIEFSAASADKTGGEVAERKDSAVAERKDSAIAERKDSDDAKTMDGGDSAPIILGHSSERNHPNRLSAFIMSKAEGGYWVDFAAPNKGMRAAWTNLERRCKTSDHELGKNLNAVFSSGSVKCSFFLSTLPESMGTIVDNLSTRNINKFVDIEPKMLDIAFRHSQPTDEKAYYTKTGREM</sequence>
<feature type="region of interest" description="Disordered" evidence="1">
    <location>
        <begin position="408"/>
        <end position="444"/>
    </location>
</feature>
<organism evidence="2 3">
    <name type="scientific">Trichoderma guizhouense</name>
    <dbReference type="NCBI Taxonomy" id="1491466"/>
    <lineage>
        <taxon>Eukaryota</taxon>
        <taxon>Fungi</taxon>
        <taxon>Dikarya</taxon>
        <taxon>Ascomycota</taxon>
        <taxon>Pezizomycotina</taxon>
        <taxon>Sordariomycetes</taxon>
        <taxon>Hypocreomycetidae</taxon>
        <taxon>Hypocreales</taxon>
        <taxon>Hypocreaceae</taxon>
        <taxon>Trichoderma</taxon>
    </lineage>
</organism>
<keyword evidence="3" id="KW-1185">Reference proteome</keyword>
<comment type="caution">
    <text evidence="2">The sequence shown here is derived from an EMBL/GenBank/DDBJ whole genome shotgun (WGS) entry which is preliminary data.</text>
</comment>
<evidence type="ECO:0000313" key="2">
    <source>
        <dbReference type="EMBL" id="OPB44897.1"/>
    </source>
</evidence>
<evidence type="ECO:0000313" key="3">
    <source>
        <dbReference type="Proteomes" id="UP000191004"/>
    </source>
</evidence>
<feature type="compositionally biased region" description="Basic and acidic residues" evidence="1">
    <location>
        <begin position="410"/>
        <end position="443"/>
    </location>
</feature>
<dbReference type="OrthoDB" id="21502at2759"/>
<protein>
    <submittedName>
        <fullName evidence="2">Uncharacterized protein</fullName>
    </submittedName>
</protein>
<dbReference type="Gene3D" id="3.30.559.10">
    <property type="entry name" value="Chloramphenicol acetyltransferase-like domain"/>
    <property type="match status" value="1"/>
</dbReference>
<gene>
    <name evidence="2" type="ORF">A0O28_0090350</name>
</gene>
<reference evidence="2 3" key="1">
    <citation type="submission" date="2016-04" db="EMBL/GenBank/DDBJ databases">
        <title>Multiple horizontal gene transfer events from other fungi enriched the ability of the initially mycotrophic fungus Trichoderma (Ascomycota) to feed on dead plant biomass.</title>
        <authorList>
            <person name="Atanasova L."/>
            <person name="Chenthamara K."/>
            <person name="Zhang J."/>
            <person name="Grujic M."/>
            <person name="Henrissat B."/>
            <person name="Kuo A."/>
            <person name="Aertz A."/>
            <person name="Salamov A."/>
            <person name="Lipzen A."/>
            <person name="Labutti K."/>
            <person name="Barry K."/>
            <person name="Miao Y."/>
            <person name="Rahimi M.J."/>
            <person name="Shen Q."/>
            <person name="Grigoriev I.V."/>
            <person name="Kubicek C.P."/>
            <person name="Druzhinina I.S."/>
        </authorList>
    </citation>
    <scope>NUCLEOTIDE SEQUENCE [LARGE SCALE GENOMIC DNA]</scope>
    <source>
        <strain evidence="2 3">NJAU 4742</strain>
    </source>
</reference>